<gene>
    <name evidence="17" type="ORF">DPMN_150998</name>
</gene>
<feature type="transmembrane region" description="Helical" evidence="14">
    <location>
        <begin position="384"/>
        <end position="408"/>
    </location>
</feature>
<evidence type="ECO:0000256" key="2">
    <source>
        <dbReference type="ARBA" id="ARBA00022475"/>
    </source>
</evidence>
<evidence type="ECO:0000256" key="4">
    <source>
        <dbReference type="ARBA" id="ARBA00022989"/>
    </source>
</evidence>
<evidence type="ECO:0000313" key="18">
    <source>
        <dbReference type="Proteomes" id="UP000828390"/>
    </source>
</evidence>
<evidence type="ECO:0000256" key="3">
    <source>
        <dbReference type="ARBA" id="ARBA00022692"/>
    </source>
</evidence>
<evidence type="ECO:0000256" key="6">
    <source>
        <dbReference type="ARBA" id="ARBA00023065"/>
    </source>
</evidence>
<dbReference type="InterPro" id="IPR038050">
    <property type="entry name" value="Neuro_actylchol_rec"/>
</dbReference>
<keyword evidence="11" id="KW-1071">Ligand-gated ion channel</keyword>
<keyword evidence="4 14" id="KW-1133">Transmembrane helix</keyword>
<dbReference type="PANTHER" id="PTHR18945">
    <property type="entry name" value="NEUROTRANSMITTER GATED ION CHANNEL"/>
    <property type="match status" value="1"/>
</dbReference>
<feature type="chain" id="PRO_5039750831" evidence="14">
    <location>
        <begin position="21"/>
        <end position="461"/>
    </location>
</feature>
<dbReference type="Gene3D" id="1.20.58.390">
    <property type="entry name" value="Neurotransmitter-gated ion-channel transmembrane domain"/>
    <property type="match status" value="1"/>
</dbReference>
<keyword evidence="1 14" id="KW-0813">Transport</keyword>
<dbReference type="CDD" id="cd18989">
    <property type="entry name" value="LGIC_ECD_cation"/>
    <property type="match status" value="1"/>
</dbReference>
<keyword evidence="3 14" id="KW-0812">Transmembrane</keyword>
<name>A0A9D4FKC1_DREPO</name>
<feature type="domain" description="Neurotransmitter-gated ion-channel transmembrane" evidence="16">
    <location>
        <begin position="240"/>
        <end position="301"/>
    </location>
</feature>
<feature type="domain" description="Neurotransmitter-gated ion-channel ligand-binding" evidence="15">
    <location>
        <begin position="27"/>
        <end position="232"/>
    </location>
</feature>
<dbReference type="EMBL" id="JAIWYP010000007">
    <property type="protein sequence ID" value="KAH3797417.1"/>
    <property type="molecule type" value="Genomic_DNA"/>
</dbReference>
<dbReference type="GO" id="GO:0004888">
    <property type="term" value="F:transmembrane signaling receptor activity"/>
    <property type="evidence" value="ECO:0007669"/>
    <property type="project" value="InterPro"/>
</dbReference>
<dbReference type="GO" id="GO:0045211">
    <property type="term" value="C:postsynaptic membrane"/>
    <property type="evidence" value="ECO:0007669"/>
    <property type="project" value="InterPro"/>
</dbReference>
<keyword evidence="2" id="KW-1003">Cell membrane</keyword>
<dbReference type="InterPro" id="IPR018000">
    <property type="entry name" value="Neurotransmitter_ion_chnl_CS"/>
</dbReference>
<keyword evidence="5" id="KW-0770">Synapse</keyword>
<evidence type="ECO:0000256" key="14">
    <source>
        <dbReference type="RuleBase" id="RU000687"/>
    </source>
</evidence>
<dbReference type="GO" id="GO:0022848">
    <property type="term" value="F:acetylcholine-gated monoatomic cation-selective channel activity"/>
    <property type="evidence" value="ECO:0007669"/>
    <property type="project" value="InterPro"/>
</dbReference>
<evidence type="ECO:0000256" key="8">
    <source>
        <dbReference type="ARBA" id="ARBA00023157"/>
    </source>
</evidence>
<dbReference type="PRINTS" id="PR00252">
    <property type="entry name" value="NRIONCHANNEL"/>
</dbReference>
<evidence type="ECO:0000256" key="11">
    <source>
        <dbReference type="ARBA" id="ARBA00023286"/>
    </source>
</evidence>
<dbReference type="Gene3D" id="2.70.170.10">
    <property type="entry name" value="Neurotransmitter-gated ion-channel ligand-binding domain"/>
    <property type="match status" value="1"/>
</dbReference>
<dbReference type="InterPro" id="IPR006029">
    <property type="entry name" value="Neurotrans-gated_channel_TM"/>
</dbReference>
<proteinExistence type="inferred from homology"/>
<dbReference type="Pfam" id="PF02932">
    <property type="entry name" value="Neur_chan_memb"/>
    <property type="match status" value="1"/>
</dbReference>
<evidence type="ECO:0000313" key="17">
    <source>
        <dbReference type="EMBL" id="KAH3797417.1"/>
    </source>
</evidence>
<dbReference type="InterPro" id="IPR002394">
    <property type="entry name" value="Nicotinic_acetylcholine_rcpt"/>
</dbReference>
<dbReference type="FunFam" id="2.70.170.10:FF:000028">
    <property type="entry name" value="AcetylCholine Receptor"/>
    <property type="match status" value="1"/>
</dbReference>
<dbReference type="SUPFAM" id="SSF63712">
    <property type="entry name" value="Nicotinic receptor ligand binding domain-like"/>
    <property type="match status" value="1"/>
</dbReference>
<keyword evidence="9" id="KW-0675">Receptor</keyword>
<evidence type="ECO:0000256" key="10">
    <source>
        <dbReference type="ARBA" id="ARBA00023180"/>
    </source>
</evidence>
<feature type="transmembrane region" description="Helical" evidence="14">
    <location>
        <begin position="264"/>
        <end position="282"/>
    </location>
</feature>
<keyword evidence="10" id="KW-0325">Glycoprotein</keyword>
<evidence type="ECO:0000256" key="12">
    <source>
        <dbReference type="ARBA" id="ARBA00023303"/>
    </source>
</evidence>
<keyword evidence="18" id="KW-1185">Reference proteome</keyword>
<feature type="transmembrane region" description="Helical" evidence="14">
    <location>
        <begin position="294"/>
        <end position="316"/>
    </location>
</feature>
<evidence type="ECO:0000256" key="13">
    <source>
        <dbReference type="ARBA" id="ARBA00034099"/>
    </source>
</evidence>
<keyword evidence="14" id="KW-0732">Signal</keyword>
<sequence>MPSSGIGLLVLIGHASHVVTQTGNDAKRLYEQMFVTDMYNKWIRPVDNQSSAIDVYVNLYLLSINDLIETDEVLTTTAFLSVSWNDTFLKWDPHTFGGIKLYHWPQDAVWKPDIALHNSYLDYKGLGDKTLNVLNRHTGAMNWNPFQVFKSTCSIDVFYFPFDYQTCYLRFQAWSFSRRQVHMKSGFNASEGFNLEYYETNTKWGIVNTSWHVYRDKQDAAINFKMTLKRKPMYFMMSVLLPICMLSILNICVYMIPVNSGEKAGYAVTVFLSFAVFLSIVSDTNPQNSETTPLITYFLVMQTASSALTTMLALVFSRLESFGDAKVPSSLVKLMNLMRCRPCLSCARKTKGNVIEPIDDSENATDTPKKGPSVKIDGTDAVNFLDFMCFVLFSLLFIISIMVCYVLATSKGRVYNEEFNYKSKDMYEQYGDTLINDGTNTDHSGDGYGDGYGDYHYDYYK</sequence>
<feature type="transmembrane region" description="Helical" evidence="14">
    <location>
        <begin position="234"/>
        <end position="258"/>
    </location>
</feature>
<keyword evidence="12 14" id="KW-0407">Ion channel</keyword>
<evidence type="ECO:0000259" key="16">
    <source>
        <dbReference type="Pfam" id="PF02932"/>
    </source>
</evidence>
<reference evidence="17" key="1">
    <citation type="journal article" date="2019" name="bioRxiv">
        <title>The Genome of the Zebra Mussel, Dreissena polymorpha: A Resource for Invasive Species Research.</title>
        <authorList>
            <person name="McCartney M.A."/>
            <person name="Auch B."/>
            <person name="Kono T."/>
            <person name="Mallez S."/>
            <person name="Zhang Y."/>
            <person name="Obille A."/>
            <person name="Becker A."/>
            <person name="Abrahante J.E."/>
            <person name="Garbe J."/>
            <person name="Badalamenti J.P."/>
            <person name="Herman A."/>
            <person name="Mangelson H."/>
            <person name="Liachko I."/>
            <person name="Sullivan S."/>
            <person name="Sone E.D."/>
            <person name="Koren S."/>
            <person name="Silverstein K.A.T."/>
            <person name="Beckman K.B."/>
            <person name="Gohl D.M."/>
        </authorList>
    </citation>
    <scope>NUCLEOTIDE SEQUENCE</scope>
    <source>
        <strain evidence="17">Duluth1</strain>
        <tissue evidence="17">Whole animal</tissue>
    </source>
</reference>
<dbReference type="PROSITE" id="PS00236">
    <property type="entry name" value="NEUROTR_ION_CHANNEL"/>
    <property type="match status" value="1"/>
</dbReference>
<feature type="signal peptide" evidence="14">
    <location>
        <begin position="1"/>
        <end position="20"/>
    </location>
</feature>
<dbReference type="OrthoDB" id="6108060at2759"/>
<reference evidence="17" key="2">
    <citation type="submission" date="2020-11" db="EMBL/GenBank/DDBJ databases">
        <authorList>
            <person name="McCartney M.A."/>
            <person name="Auch B."/>
            <person name="Kono T."/>
            <person name="Mallez S."/>
            <person name="Becker A."/>
            <person name="Gohl D.M."/>
            <person name="Silverstein K.A.T."/>
            <person name="Koren S."/>
            <person name="Bechman K.B."/>
            <person name="Herman A."/>
            <person name="Abrahante J.E."/>
            <person name="Garbe J."/>
        </authorList>
    </citation>
    <scope>NUCLEOTIDE SEQUENCE</scope>
    <source>
        <strain evidence="17">Duluth1</strain>
        <tissue evidence="17">Whole animal</tissue>
    </source>
</reference>
<evidence type="ECO:0000256" key="9">
    <source>
        <dbReference type="ARBA" id="ARBA00023170"/>
    </source>
</evidence>
<dbReference type="AlphaFoldDB" id="A0A9D4FKC1"/>
<dbReference type="InterPro" id="IPR006202">
    <property type="entry name" value="Neur_chan_lig-bd"/>
</dbReference>
<dbReference type="SUPFAM" id="SSF90112">
    <property type="entry name" value="Neurotransmitter-gated ion-channel transmembrane pore"/>
    <property type="match status" value="1"/>
</dbReference>
<evidence type="ECO:0000256" key="1">
    <source>
        <dbReference type="ARBA" id="ARBA00022448"/>
    </source>
</evidence>
<comment type="caution">
    <text evidence="17">The sequence shown here is derived from an EMBL/GenBank/DDBJ whole genome shotgun (WGS) entry which is preliminary data.</text>
</comment>
<evidence type="ECO:0000256" key="7">
    <source>
        <dbReference type="ARBA" id="ARBA00023136"/>
    </source>
</evidence>
<dbReference type="Proteomes" id="UP000828390">
    <property type="component" value="Unassembled WGS sequence"/>
</dbReference>
<dbReference type="InterPro" id="IPR036734">
    <property type="entry name" value="Neur_chan_lig-bd_sf"/>
</dbReference>
<evidence type="ECO:0000256" key="5">
    <source>
        <dbReference type="ARBA" id="ARBA00023018"/>
    </source>
</evidence>
<protein>
    <submittedName>
        <fullName evidence="17">Uncharacterized protein</fullName>
    </submittedName>
</protein>
<keyword evidence="6 14" id="KW-0406">Ion transport</keyword>
<comment type="subcellular location">
    <subcellularLocation>
        <location evidence="13">Synaptic cell membrane</location>
        <topology evidence="13">Multi-pass membrane protein</topology>
    </subcellularLocation>
</comment>
<organism evidence="17 18">
    <name type="scientific">Dreissena polymorpha</name>
    <name type="common">Zebra mussel</name>
    <name type="synonym">Mytilus polymorpha</name>
    <dbReference type="NCBI Taxonomy" id="45954"/>
    <lineage>
        <taxon>Eukaryota</taxon>
        <taxon>Metazoa</taxon>
        <taxon>Spiralia</taxon>
        <taxon>Lophotrochozoa</taxon>
        <taxon>Mollusca</taxon>
        <taxon>Bivalvia</taxon>
        <taxon>Autobranchia</taxon>
        <taxon>Heteroconchia</taxon>
        <taxon>Euheterodonta</taxon>
        <taxon>Imparidentia</taxon>
        <taxon>Neoheterodontei</taxon>
        <taxon>Myida</taxon>
        <taxon>Dreissenoidea</taxon>
        <taxon>Dreissenidae</taxon>
        <taxon>Dreissena</taxon>
    </lineage>
</organism>
<comment type="similarity">
    <text evidence="14">Belongs to the ligand-gated ion channel (TC 1.A.9) family.</text>
</comment>
<dbReference type="Pfam" id="PF02931">
    <property type="entry name" value="Neur_chan_LBD"/>
    <property type="match status" value="1"/>
</dbReference>
<accession>A0A9D4FKC1</accession>
<evidence type="ECO:0000259" key="15">
    <source>
        <dbReference type="Pfam" id="PF02931"/>
    </source>
</evidence>
<dbReference type="CDD" id="cd19051">
    <property type="entry name" value="LGIC_TM_cation"/>
    <property type="match status" value="1"/>
</dbReference>
<dbReference type="PRINTS" id="PR00254">
    <property type="entry name" value="NICOTINICR"/>
</dbReference>
<dbReference type="InterPro" id="IPR006201">
    <property type="entry name" value="Neur_channel"/>
</dbReference>
<keyword evidence="7 14" id="KW-0472">Membrane</keyword>
<dbReference type="InterPro" id="IPR036719">
    <property type="entry name" value="Neuro-gated_channel_TM_sf"/>
</dbReference>
<keyword evidence="8" id="KW-1015">Disulfide bond</keyword>